<reference evidence="1" key="1">
    <citation type="journal article" date="2014" name="Nat. Commun.">
        <title>The tobacco genome sequence and its comparison with those of tomato and potato.</title>
        <authorList>
            <person name="Sierro N."/>
            <person name="Battey J.N."/>
            <person name="Ouadi S."/>
            <person name="Bakaher N."/>
            <person name="Bovet L."/>
            <person name="Willig A."/>
            <person name="Goepfert S."/>
            <person name="Peitsch M.C."/>
            <person name="Ivanov N.V."/>
        </authorList>
    </citation>
    <scope>NUCLEOTIDE SEQUENCE [LARGE SCALE GENOMIC DNA]</scope>
</reference>
<keyword evidence="1" id="KW-1185">Reference proteome</keyword>
<reference evidence="2" key="2">
    <citation type="submission" date="2025-08" db="UniProtKB">
        <authorList>
            <consortium name="RefSeq"/>
        </authorList>
    </citation>
    <scope>IDENTIFICATION</scope>
    <source>
        <tissue evidence="2">Leaf</tissue>
    </source>
</reference>
<evidence type="ECO:0000313" key="2">
    <source>
        <dbReference type="RefSeq" id="XP_075101608.1"/>
    </source>
</evidence>
<protein>
    <submittedName>
        <fullName evidence="2">Uncharacterized protein LOC142177046</fullName>
    </submittedName>
</protein>
<organism evidence="1 2">
    <name type="scientific">Nicotiana tabacum</name>
    <name type="common">Common tobacco</name>
    <dbReference type="NCBI Taxonomy" id="4097"/>
    <lineage>
        <taxon>Eukaryota</taxon>
        <taxon>Viridiplantae</taxon>
        <taxon>Streptophyta</taxon>
        <taxon>Embryophyta</taxon>
        <taxon>Tracheophyta</taxon>
        <taxon>Spermatophyta</taxon>
        <taxon>Magnoliopsida</taxon>
        <taxon>eudicotyledons</taxon>
        <taxon>Gunneridae</taxon>
        <taxon>Pentapetalae</taxon>
        <taxon>asterids</taxon>
        <taxon>lamiids</taxon>
        <taxon>Solanales</taxon>
        <taxon>Solanaceae</taxon>
        <taxon>Nicotianoideae</taxon>
        <taxon>Nicotianeae</taxon>
        <taxon>Nicotiana</taxon>
    </lineage>
</organism>
<proteinExistence type="predicted"/>
<dbReference type="RefSeq" id="XP_075101608.1">
    <property type="nucleotide sequence ID" value="XM_075245507.1"/>
</dbReference>
<name>A0AC58TWJ3_TOBAC</name>
<accession>A0AC58TWJ3</accession>
<gene>
    <name evidence="2" type="primary">LOC142177046</name>
</gene>
<sequence>MSASIGKNAGESETVDCEVFEICREITIDKEWDTNASKKALVAWDKLCRPKSTGGPNITDMSVWNKAALLKHLWNICKKKDKLWIQWVHAYYIKGRVPWTVKAKQASWIVHKILHAVKYLDEAGLEKAKVLTTRTYTIRTIYNQLRGEFPKASWRRLIYNNKGCPKWIFIFYLALQERLYTKDRFSKWGIQVNQTCPLCDHEMEDHQHLFFTCKYSTDIWGKLLAWQGIARQVYGWEEEVEWATKHVTGKGSKAEVYRISMAGAVYHLWIERNRGIFQQERRSSGDITRQVIQEVHCRGYMQIRMRKEMQYLKFYSYNE</sequence>
<evidence type="ECO:0000313" key="1">
    <source>
        <dbReference type="Proteomes" id="UP000790787"/>
    </source>
</evidence>
<dbReference type="Proteomes" id="UP000790787">
    <property type="component" value="Chromosome 23"/>
</dbReference>